<dbReference type="AlphaFoldDB" id="A0A5N5JH58"/>
<keyword evidence="2" id="KW-0812">Transmembrane</keyword>
<gene>
    <name evidence="3" type="ORF">PHYPO_G00167010</name>
</gene>
<comment type="caution">
    <text evidence="3">The sequence shown here is derived from an EMBL/GenBank/DDBJ whole genome shotgun (WGS) entry which is preliminary data.</text>
</comment>
<evidence type="ECO:0000313" key="3">
    <source>
        <dbReference type="EMBL" id="KAB5518519.1"/>
    </source>
</evidence>
<evidence type="ECO:0000256" key="2">
    <source>
        <dbReference type="SAM" id="Phobius"/>
    </source>
</evidence>
<name>A0A5N5JH58_PANHP</name>
<reference evidence="3 4" key="1">
    <citation type="submission" date="2019-06" db="EMBL/GenBank/DDBJ databases">
        <title>A chromosome-scale genome assembly of the striped catfish, Pangasianodon hypophthalmus.</title>
        <authorList>
            <person name="Wen M."/>
            <person name="Zahm M."/>
            <person name="Roques C."/>
            <person name="Cabau C."/>
            <person name="Klopp C."/>
            <person name="Donnadieu C."/>
            <person name="Jouanno E."/>
            <person name="Avarre J.-C."/>
            <person name="Campet M."/>
            <person name="Ha T.T.T."/>
            <person name="Dugue R."/>
            <person name="Lampietro C."/>
            <person name="Louis A."/>
            <person name="Herpin A."/>
            <person name="Echchiki A."/>
            <person name="Berthelot C."/>
            <person name="Parey E."/>
            <person name="Roest-Crollius H."/>
            <person name="Braasch I."/>
            <person name="Postlethwait J."/>
            <person name="Bobe J."/>
            <person name="Montfort J."/>
            <person name="Bouchez O."/>
            <person name="Begum T."/>
            <person name="Schartl M."/>
            <person name="Guiguen Y."/>
        </authorList>
    </citation>
    <scope>NUCLEOTIDE SEQUENCE [LARGE SCALE GENOMIC DNA]</scope>
    <source>
        <strain evidence="3 4">Indonesia</strain>
        <tissue evidence="3">Blood</tissue>
    </source>
</reference>
<keyword evidence="4" id="KW-1185">Reference proteome</keyword>
<evidence type="ECO:0008006" key="5">
    <source>
        <dbReference type="Google" id="ProtNLM"/>
    </source>
</evidence>
<evidence type="ECO:0000313" key="4">
    <source>
        <dbReference type="Proteomes" id="UP000327468"/>
    </source>
</evidence>
<protein>
    <recommendedName>
        <fullName evidence="5">Small integral membrane protein 31</fullName>
    </recommendedName>
</protein>
<feature type="region of interest" description="Disordered" evidence="1">
    <location>
        <begin position="43"/>
        <end position="66"/>
    </location>
</feature>
<keyword evidence="2" id="KW-0472">Membrane</keyword>
<sequence length="66" mass="7702">MEIPFSGFELVFIILAFTVFLVFGLAAIYTRSQHADNQGETFLTEQNTTHHKSRLKRKQEFQPSRK</sequence>
<feature type="transmembrane region" description="Helical" evidence="2">
    <location>
        <begin position="6"/>
        <end position="29"/>
    </location>
</feature>
<dbReference type="Proteomes" id="UP000327468">
    <property type="component" value="Chromosome 28"/>
</dbReference>
<evidence type="ECO:0000256" key="1">
    <source>
        <dbReference type="SAM" id="MobiDB-lite"/>
    </source>
</evidence>
<keyword evidence="2" id="KW-1133">Transmembrane helix</keyword>
<organism evidence="3 4">
    <name type="scientific">Pangasianodon hypophthalmus</name>
    <name type="common">Striped catfish</name>
    <name type="synonym">Helicophagus hypophthalmus</name>
    <dbReference type="NCBI Taxonomy" id="310915"/>
    <lineage>
        <taxon>Eukaryota</taxon>
        <taxon>Metazoa</taxon>
        <taxon>Chordata</taxon>
        <taxon>Craniata</taxon>
        <taxon>Vertebrata</taxon>
        <taxon>Euteleostomi</taxon>
        <taxon>Actinopterygii</taxon>
        <taxon>Neopterygii</taxon>
        <taxon>Teleostei</taxon>
        <taxon>Ostariophysi</taxon>
        <taxon>Siluriformes</taxon>
        <taxon>Pangasiidae</taxon>
        <taxon>Pangasianodon</taxon>
    </lineage>
</organism>
<proteinExistence type="predicted"/>
<accession>A0A5N5JH58</accession>
<dbReference type="EMBL" id="VFJC01000029">
    <property type="protein sequence ID" value="KAB5518519.1"/>
    <property type="molecule type" value="Genomic_DNA"/>
</dbReference>